<accession>A0ABW2R5J0</accession>
<evidence type="ECO:0000313" key="2">
    <source>
        <dbReference type="Proteomes" id="UP001596495"/>
    </source>
</evidence>
<dbReference type="Proteomes" id="UP001596495">
    <property type="component" value="Unassembled WGS sequence"/>
</dbReference>
<keyword evidence="2" id="KW-1185">Reference proteome</keyword>
<name>A0ABW2R5J0_9BURK</name>
<reference evidence="2" key="1">
    <citation type="journal article" date="2019" name="Int. J. Syst. Evol. Microbiol.">
        <title>The Global Catalogue of Microorganisms (GCM) 10K type strain sequencing project: providing services to taxonomists for standard genome sequencing and annotation.</title>
        <authorList>
            <consortium name="The Broad Institute Genomics Platform"/>
            <consortium name="The Broad Institute Genome Sequencing Center for Infectious Disease"/>
            <person name="Wu L."/>
            <person name="Ma J."/>
        </authorList>
    </citation>
    <scope>NUCLEOTIDE SEQUENCE [LARGE SCALE GENOMIC DNA]</scope>
    <source>
        <strain evidence="2">CCUG 54518</strain>
    </source>
</reference>
<gene>
    <name evidence="1" type="ORF">ACFQNJ_01350</name>
</gene>
<evidence type="ECO:0000313" key="1">
    <source>
        <dbReference type="EMBL" id="MFC7433151.1"/>
    </source>
</evidence>
<dbReference type="EMBL" id="JBHTBX010000001">
    <property type="protein sequence ID" value="MFC7433151.1"/>
    <property type="molecule type" value="Genomic_DNA"/>
</dbReference>
<protein>
    <submittedName>
        <fullName evidence="1">Uncharacterized protein</fullName>
    </submittedName>
</protein>
<proteinExistence type="predicted"/>
<comment type="caution">
    <text evidence="1">The sequence shown here is derived from an EMBL/GenBank/DDBJ whole genome shotgun (WGS) entry which is preliminary data.</text>
</comment>
<sequence>MTAEAHLDQVGFCTWSGIFFSQRTPAEINQTVNGMRHKSAHA</sequence>
<organism evidence="1 2">
    <name type="scientific">Hydrogenophaga bisanensis</name>
    <dbReference type="NCBI Taxonomy" id="439611"/>
    <lineage>
        <taxon>Bacteria</taxon>
        <taxon>Pseudomonadati</taxon>
        <taxon>Pseudomonadota</taxon>
        <taxon>Betaproteobacteria</taxon>
        <taxon>Burkholderiales</taxon>
        <taxon>Comamonadaceae</taxon>
        <taxon>Hydrogenophaga</taxon>
    </lineage>
</organism>